<feature type="chain" id="PRO_5024437488" description="Phytocyanin domain-containing protein" evidence="1">
    <location>
        <begin position="25"/>
        <end position="97"/>
    </location>
</feature>
<name>A0A5N6P433_9ASTR</name>
<sequence>MFGGRWRWILRCVFGGFCLRVLVGSGSGGKRRRIWELAVAGEGDSGGDGGGGDWEAEDGEVVAMVGSNHGFWIESREVISSGNTFFKCQQPITHNIR</sequence>
<dbReference type="AlphaFoldDB" id="A0A5N6P433"/>
<organism evidence="2 3">
    <name type="scientific">Mikania micrantha</name>
    <name type="common">bitter vine</name>
    <dbReference type="NCBI Taxonomy" id="192012"/>
    <lineage>
        <taxon>Eukaryota</taxon>
        <taxon>Viridiplantae</taxon>
        <taxon>Streptophyta</taxon>
        <taxon>Embryophyta</taxon>
        <taxon>Tracheophyta</taxon>
        <taxon>Spermatophyta</taxon>
        <taxon>Magnoliopsida</taxon>
        <taxon>eudicotyledons</taxon>
        <taxon>Gunneridae</taxon>
        <taxon>Pentapetalae</taxon>
        <taxon>asterids</taxon>
        <taxon>campanulids</taxon>
        <taxon>Asterales</taxon>
        <taxon>Asteraceae</taxon>
        <taxon>Asteroideae</taxon>
        <taxon>Heliantheae alliance</taxon>
        <taxon>Eupatorieae</taxon>
        <taxon>Mikania</taxon>
    </lineage>
</organism>
<dbReference type="EMBL" id="SZYD01000007">
    <property type="protein sequence ID" value="KAD5803096.1"/>
    <property type="molecule type" value="Genomic_DNA"/>
</dbReference>
<reference evidence="2 3" key="1">
    <citation type="submission" date="2019-05" db="EMBL/GenBank/DDBJ databases">
        <title>Mikania micrantha, genome provides insights into the molecular mechanism of rapid growth.</title>
        <authorList>
            <person name="Liu B."/>
        </authorList>
    </citation>
    <scope>NUCLEOTIDE SEQUENCE [LARGE SCALE GENOMIC DNA]</scope>
    <source>
        <strain evidence="2">NLD-2019</strain>
        <tissue evidence="2">Leaf</tissue>
    </source>
</reference>
<proteinExistence type="predicted"/>
<keyword evidence="1" id="KW-0732">Signal</keyword>
<evidence type="ECO:0000313" key="3">
    <source>
        <dbReference type="Proteomes" id="UP000326396"/>
    </source>
</evidence>
<gene>
    <name evidence="2" type="ORF">E3N88_14456</name>
</gene>
<feature type="signal peptide" evidence="1">
    <location>
        <begin position="1"/>
        <end position="24"/>
    </location>
</feature>
<evidence type="ECO:0008006" key="4">
    <source>
        <dbReference type="Google" id="ProtNLM"/>
    </source>
</evidence>
<evidence type="ECO:0000256" key="1">
    <source>
        <dbReference type="SAM" id="SignalP"/>
    </source>
</evidence>
<keyword evidence="3" id="KW-1185">Reference proteome</keyword>
<evidence type="ECO:0000313" key="2">
    <source>
        <dbReference type="EMBL" id="KAD5803096.1"/>
    </source>
</evidence>
<protein>
    <recommendedName>
        <fullName evidence="4">Phytocyanin domain-containing protein</fullName>
    </recommendedName>
</protein>
<comment type="caution">
    <text evidence="2">The sequence shown here is derived from an EMBL/GenBank/DDBJ whole genome shotgun (WGS) entry which is preliminary data.</text>
</comment>
<accession>A0A5N6P433</accession>
<dbReference type="Proteomes" id="UP000326396">
    <property type="component" value="Linkage Group LG15"/>
</dbReference>